<dbReference type="RefSeq" id="WP_319943660.1">
    <property type="nucleotide sequence ID" value="NZ_WEGI01000013.1"/>
</dbReference>
<dbReference type="EC" id="2.7.1.144" evidence="8"/>
<dbReference type="Proteomes" id="UP000431401">
    <property type="component" value="Unassembled WGS sequence"/>
</dbReference>
<proteinExistence type="inferred from homology"/>
<organism evidence="8 9">
    <name type="scientific">Nocardia aurantia</name>
    <dbReference type="NCBI Taxonomy" id="2585199"/>
    <lineage>
        <taxon>Bacteria</taxon>
        <taxon>Bacillati</taxon>
        <taxon>Actinomycetota</taxon>
        <taxon>Actinomycetes</taxon>
        <taxon>Mycobacteriales</taxon>
        <taxon>Nocardiaceae</taxon>
        <taxon>Nocardia</taxon>
    </lineage>
</organism>
<evidence type="ECO:0000256" key="3">
    <source>
        <dbReference type="ARBA" id="ARBA00022741"/>
    </source>
</evidence>
<comment type="similarity">
    <text evidence="1">Belongs to the carbohydrate kinase PfkB family.</text>
</comment>
<reference evidence="8 9" key="1">
    <citation type="submission" date="2019-10" db="EMBL/GenBank/DDBJ databases">
        <title>Nocardia macrotermitis sp. nov. and Nocardia aurantia sp. nov., isolated from the gut of fungus growing-termite Macrotermes natalensis.</title>
        <authorList>
            <person name="Benndorf R."/>
            <person name="Schwitalla J."/>
            <person name="Martin K."/>
            <person name="De Beer W."/>
            <person name="Kaster A.-K."/>
            <person name="Vollmers J."/>
            <person name="Poulsen M."/>
            <person name="Beemelmanns C."/>
        </authorList>
    </citation>
    <scope>NUCLEOTIDE SEQUENCE [LARGE SCALE GENOMIC DNA]</scope>
    <source>
        <strain evidence="8 9">RB56</strain>
    </source>
</reference>
<gene>
    <name evidence="8" type="primary">lacC</name>
    <name evidence="8" type="ORF">NRB56_57030</name>
</gene>
<keyword evidence="3" id="KW-0547">Nucleotide-binding</keyword>
<dbReference type="InterPro" id="IPR002173">
    <property type="entry name" value="Carboh/pur_kinase_PfkB_CS"/>
</dbReference>
<evidence type="ECO:0000259" key="7">
    <source>
        <dbReference type="Pfam" id="PF00294"/>
    </source>
</evidence>
<evidence type="ECO:0000256" key="2">
    <source>
        <dbReference type="ARBA" id="ARBA00022679"/>
    </source>
</evidence>
<comment type="caution">
    <text evidence="8">The sequence shown here is derived from an EMBL/GenBank/DDBJ whole genome shotgun (WGS) entry which is preliminary data.</text>
</comment>
<keyword evidence="5" id="KW-0067">ATP-binding</keyword>
<dbReference type="EMBL" id="WEGI01000013">
    <property type="protein sequence ID" value="MQY30105.1"/>
    <property type="molecule type" value="Genomic_DNA"/>
</dbReference>
<dbReference type="PANTHER" id="PTHR46566">
    <property type="entry name" value="1-PHOSPHOFRUCTOKINASE-RELATED"/>
    <property type="match status" value="1"/>
</dbReference>
<evidence type="ECO:0000313" key="9">
    <source>
        <dbReference type="Proteomes" id="UP000431401"/>
    </source>
</evidence>
<dbReference type="InterPro" id="IPR029056">
    <property type="entry name" value="Ribokinase-like"/>
</dbReference>
<dbReference type="AlphaFoldDB" id="A0A7K0DWK0"/>
<feature type="domain" description="Carbohydrate kinase PfkB" evidence="7">
    <location>
        <begin position="7"/>
        <end position="280"/>
    </location>
</feature>
<dbReference type="GO" id="GO:0005829">
    <property type="term" value="C:cytosol"/>
    <property type="evidence" value="ECO:0007669"/>
    <property type="project" value="TreeGrafter"/>
</dbReference>
<dbReference type="GO" id="GO:0005524">
    <property type="term" value="F:ATP binding"/>
    <property type="evidence" value="ECO:0007669"/>
    <property type="project" value="UniProtKB-KW"/>
</dbReference>
<sequence length="317" mass="32343">MILTVTMNPAYDTTYRVERLERGVQQRVLSVQQRIGGKGINVSRVLNQIGKYSRATGFADHMFAAAAELELPVDFVHALPWVRRTVVISESEDGSATGLWEPGPRVSELHSVEQLRVRVSGLLPGSGGLVVSGSMPGGVTHSLPADLARIAVAANVPVICDVDGAALRYAAEVPGVVLMPSLDELRGLVGDDVTGPADIPAAVQPLIAAGVRALIATLGADGMVAVTAAGAWSATLPEPLAGNSTGAGDAAAAAVIAALSGGGAPDWPAILVDAVATSAAAVVIPVAGEIDRSLRERLTPTVTVTEIRPAAQEAASP</sequence>
<dbReference type="GO" id="GO:0008443">
    <property type="term" value="F:phosphofructokinase activity"/>
    <property type="evidence" value="ECO:0007669"/>
    <property type="project" value="TreeGrafter"/>
</dbReference>
<dbReference type="GO" id="GO:0009024">
    <property type="term" value="F:tagatose-6-phosphate kinase activity"/>
    <property type="evidence" value="ECO:0007669"/>
    <property type="project" value="UniProtKB-EC"/>
</dbReference>
<dbReference type="SUPFAM" id="SSF53613">
    <property type="entry name" value="Ribokinase-like"/>
    <property type="match status" value="1"/>
</dbReference>
<protein>
    <submittedName>
        <fullName evidence="8">Tagatose-6-phosphate kinase</fullName>
        <ecNumber evidence="8">2.7.1.144</ecNumber>
    </submittedName>
</protein>
<evidence type="ECO:0000256" key="5">
    <source>
        <dbReference type="ARBA" id="ARBA00022840"/>
    </source>
</evidence>
<keyword evidence="4 8" id="KW-0418">Kinase</keyword>
<dbReference type="InterPro" id="IPR017583">
    <property type="entry name" value="Tagatose/fructose_Pkinase"/>
</dbReference>
<accession>A0A7K0DWK0</accession>
<name>A0A7K0DWK0_9NOCA</name>
<dbReference type="Gene3D" id="3.40.1190.20">
    <property type="match status" value="1"/>
</dbReference>
<evidence type="ECO:0000256" key="6">
    <source>
        <dbReference type="PIRNR" id="PIRNR000535"/>
    </source>
</evidence>
<keyword evidence="9" id="KW-1185">Reference proteome</keyword>
<dbReference type="PANTHER" id="PTHR46566:SF5">
    <property type="entry name" value="1-PHOSPHOFRUCTOKINASE"/>
    <property type="match status" value="1"/>
</dbReference>
<evidence type="ECO:0000256" key="1">
    <source>
        <dbReference type="ARBA" id="ARBA00010688"/>
    </source>
</evidence>
<dbReference type="Pfam" id="PF00294">
    <property type="entry name" value="PfkB"/>
    <property type="match status" value="1"/>
</dbReference>
<evidence type="ECO:0000313" key="8">
    <source>
        <dbReference type="EMBL" id="MQY30105.1"/>
    </source>
</evidence>
<dbReference type="PIRSF" id="PIRSF000535">
    <property type="entry name" value="1PFK/6PFK/LacC"/>
    <property type="match status" value="1"/>
</dbReference>
<dbReference type="NCBIfam" id="TIGR03168">
    <property type="entry name" value="1-PFK"/>
    <property type="match status" value="1"/>
</dbReference>
<evidence type="ECO:0000256" key="4">
    <source>
        <dbReference type="ARBA" id="ARBA00022777"/>
    </source>
</evidence>
<dbReference type="InterPro" id="IPR011611">
    <property type="entry name" value="PfkB_dom"/>
</dbReference>
<keyword evidence="2 6" id="KW-0808">Transferase</keyword>
<dbReference type="PROSITE" id="PS00584">
    <property type="entry name" value="PFKB_KINASES_2"/>
    <property type="match status" value="1"/>
</dbReference>